<proteinExistence type="predicted"/>
<protein>
    <submittedName>
        <fullName evidence="1">Uncharacterized protein</fullName>
    </submittedName>
</protein>
<sequence>MVASSLLGDISLKSEGASFEPRSAAHGRVGLIVVSISGRTSNGSPALPRIVGNPCPLTLGEEAPCLWHLCQGIHMAPDLSVQHSVSTLWQMAQRLGLPGNA</sequence>
<evidence type="ECO:0000313" key="1">
    <source>
        <dbReference type="EMBL" id="KAJ7313840.1"/>
    </source>
</evidence>
<accession>A0A9Q0XJR5</accession>
<organism evidence="1 2">
    <name type="scientific">Phrynocephalus forsythii</name>
    <dbReference type="NCBI Taxonomy" id="171643"/>
    <lineage>
        <taxon>Eukaryota</taxon>
        <taxon>Metazoa</taxon>
        <taxon>Chordata</taxon>
        <taxon>Craniata</taxon>
        <taxon>Vertebrata</taxon>
        <taxon>Euteleostomi</taxon>
        <taxon>Lepidosauria</taxon>
        <taxon>Squamata</taxon>
        <taxon>Bifurcata</taxon>
        <taxon>Unidentata</taxon>
        <taxon>Episquamata</taxon>
        <taxon>Toxicofera</taxon>
        <taxon>Iguania</taxon>
        <taxon>Acrodonta</taxon>
        <taxon>Agamidae</taxon>
        <taxon>Agaminae</taxon>
        <taxon>Phrynocephalus</taxon>
    </lineage>
</organism>
<dbReference type="EMBL" id="JAPFRF010000012">
    <property type="protein sequence ID" value="KAJ7313840.1"/>
    <property type="molecule type" value="Genomic_DNA"/>
</dbReference>
<gene>
    <name evidence="1" type="ORF">JRQ81_005585</name>
</gene>
<comment type="caution">
    <text evidence="1">The sequence shown here is derived from an EMBL/GenBank/DDBJ whole genome shotgun (WGS) entry which is preliminary data.</text>
</comment>
<dbReference type="AlphaFoldDB" id="A0A9Q0XJR5"/>
<keyword evidence="2" id="KW-1185">Reference proteome</keyword>
<evidence type="ECO:0000313" key="2">
    <source>
        <dbReference type="Proteomes" id="UP001142489"/>
    </source>
</evidence>
<reference evidence="1" key="1">
    <citation type="journal article" date="2023" name="DNA Res.">
        <title>Chromosome-level genome assembly of Phrynocephalus forsythii using third-generation DNA sequencing and Hi-C analysis.</title>
        <authorList>
            <person name="Qi Y."/>
            <person name="Zhao W."/>
            <person name="Zhao Y."/>
            <person name="Niu C."/>
            <person name="Cao S."/>
            <person name="Zhang Y."/>
        </authorList>
    </citation>
    <scope>NUCLEOTIDE SEQUENCE</scope>
    <source>
        <tissue evidence="1">Muscle</tissue>
    </source>
</reference>
<name>A0A9Q0XJR5_9SAUR</name>
<dbReference type="Proteomes" id="UP001142489">
    <property type="component" value="Unassembled WGS sequence"/>
</dbReference>